<gene>
    <name evidence="2" type="ORF">Forpi1262_v001879</name>
</gene>
<proteinExistence type="predicted"/>
<feature type="compositionally biased region" description="Acidic residues" evidence="1">
    <location>
        <begin position="162"/>
        <end position="171"/>
    </location>
</feature>
<organism evidence="2 3">
    <name type="scientific">Fusarium oxysporum f. sp. raphani</name>
    <dbReference type="NCBI Taxonomy" id="96318"/>
    <lineage>
        <taxon>Eukaryota</taxon>
        <taxon>Fungi</taxon>
        <taxon>Dikarya</taxon>
        <taxon>Ascomycota</taxon>
        <taxon>Pezizomycotina</taxon>
        <taxon>Sordariomycetes</taxon>
        <taxon>Hypocreomycetidae</taxon>
        <taxon>Hypocreales</taxon>
        <taxon>Nectriaceae</taxon>
        <taxon>Fusarium</taxon>
        <taxon>Fusarium oxysporum species complex</taxon>
    </lineage>
</organism>
<dbReference type="PANTHER" id="PTHR38166">
    <property type="entry name" value="C2H2-TYPE DOMAIN-CONTAINING PROTEIN-RELATED"/>
    <property type="match status" value="1"/>
</dbReference>
<evidence type="ECO:0000256" key="1">
    <source>
        <dbReference type="SAM" id="MobiDB-lite"/>
    </source>
</evidence>
<evidence type="ECO:0008006" key="4">
    <source>
        <dbReference type="Google" id="ProtNLM"/>
    </source>
</evidence>
<dbReference type="Proteomes" id="UP000693942">
    <property type="component" value="Unassembled WGS sequence"/>
</dbReference>
<comment type="caution">
    <text evidence="2">The sequence shown here is derived from an EMBL/GenBank/DDBJ whole genome shotgun (WGS) entry which is preliminary data.</text>
</comment>
<protein>
    <recommendedName>
        <fullName evidence="4">C2H2-type domain-containing protein</fullName>
    </recommendedName>
</protein>
<reference evidence="2" key="1">
    <citation type="submission" date="2021-04" db="EMBL/GenBank/DDBJ databases">
        <title>First draft genome resource for Brassicaceae pathogens Fusarium oxysporum f. sp. raphani and Fusarium oxysporum f. sp. rapae.</title>
        <authorList>
            <person name="Asai S."/>
        </authorList>
    </citation>
    <scope>NUCLEOTIDE SEQUENCE</scope>
    <source>
        <strain evidence="2">Tf1262</strain>
    </source>
</reference>
<feature type="compositionally biased region" description="Polar residues" evidence="1">
    <location>
        <begin position="17"/>
        <end position="33"/>
    </location>
</feature>
<dbReference type="EMBL" id="JAELUR010000001">
    <property type="protein sequence ID" value="KAG7438699.1"/>
    <property type="molecule type" value="Genomic_DNA"/>
</dbReference>
<sequence length="469" mass="52238">MQEISIHEYIRAKTATENHATSSKSNLQFNKRISQCPYGRPISPAPPRSESSGAYSQKPIPDKDLLDDFLTRAFKGNAVSSQALSLNGMVLKGGKLSQRPDTPIPVTRNPGTRAGPSLNALRLPSNISSNQFLKEEEKQSTQFPSRSTTPSKRRRTGGFGDDLYDLDEDGDQSPNDSIKRFACPYFRKNPERHLECINLKMVRISDVKQHLKRRHTAPYPCPICSEGFLSLNLQGNHILQQTCSPGSGANWDSVSLASQKALQARFGKNLSPEAQWYGIWKILFGTPRNMPKPHLDGVVKEVIGILRGIWLDEGRRLISEFVEAKDQPPSYNDQLYQLLAGILDEVEARFEQKPSERIYGKTSVGSERGPEESTGVQLDTIFDPTTTEDPFPTDDRGGCVPSYNTAILPVDFSATASEVSEVSYQASEFSFPGTQLLQAQYSYPDNPIPDFDFWDCNQQQPIPMDGAML</sequence>
<evidence type="ECO:0000313" key="3">
    <source>
        <dbReference type="Proteomes" id="UP000693942"/>
    </source>
</evidence>
<dbReference type="PANTHER" id="PTHR38166:SF1">
    <property type="entry name" value="C2H2-TYPE DOMAIN-CONTAINING PROTEIN"/>
    <property type="match status" value="1"/>
</dbReference>
<feature type="region of interest" description="Disordered" evidence="1">
    <location>
        <begin position="15"/>
        <end position="60"/>
    </location>
</feature>
<feature type="region of interest" description="Disordered" evidence="1">
    <location>
        <begin position="94"/>
        <end position="172"/>
    </location>
</feature>
<dbReference type="AlphaFoldDB" id="A0A8J5QD20"/>
<evidence type="ECO:0000313" key="2">
    <source>
        <dbReference type="EMBL" id="KAG7438699.1"/>
    </source>
</evidence>
<name>A0A8J5QD20_FUSOX</name>
<accession>A0A8J5QD20</accession>